<comment type="caution">
    <text evidence="2">The sequence shown here is derived from an EMBL/GenBank/DDBJ whole genome shotgun (WGS) entry which is preliminary data.</text>
</comment>
<evidence type="ECO:0000313" key="3">
    <source>
        <dbReference type="Proteomes" id="UP001420932"/>
    </source>
</evidence>
<proteinExistence type="predicted"/>
<organism evidence="2 3">
    <name type="scientific">Stephania yunnanensis</name>
    <dbReference type="NCBI Taxonomy" id="152371"/>
    <lineage>
        <taxon>Eukaryota</taxon>
        <taxon>Viridiplantae</taxon>
        <taxon>Streptophyta</taxon>
        <taxon>Embryophyta</taxon>
        <taxon>Tracheophyta</taxon>
        <taxon>Spermatophyta</taxon>
        <taxon>Magnoliopsida</taxon>
        <taxon>Ranunculales</taxon>
        <taxon>Menispermaceae</taxon>
        <taxon>Menispermoideae</taxon>
        <taxon>Cissampelideae</taxon>
        <taxon>Stephania</taxon>
    </lineage>
</organism>
<accession>A0AAP0EH24</accession>
<evidence type="ECO:0000313" key="2">
    <source>
        <dbReference type="EMBL" id="KAK9093154.1"/>
    </source>
</evidence>
<name>A0AAP0EH24_9MAGN</name>
<dbReference type="EMBL" id="JBBNAF010000012">
    <property type="protein sequence ID" value="KAK9093154.1"/>
    <property type="molecule type" value="Genomic_DNA"/>
</dbReference>
<dbReference type="AlphaFoldDB" id="A0AAP0EH24"/>
<evidence type="ECO:0000256" key="1">
    <source>
        <dbReference type="SAM" id="MobiDB-lite"/>
    </source>
</evidence>
<feature type="compositionally biased region" description="Polar residues" evidence="1">
    <location>
        <begin position="1"/>
        <end position="12"/>
    </location>
</feature>
<sequence length="52" mass="5691">MAKFTSQEVSTLQGGGNEGEKDDSFENRRVDAYRSGSRSSPYDDGNDRNSGD</sequence>
<feature type="compositionally biased region" description="Basic and acidic residues" evidence="1">
    <location>
        <begin position="18"/>
        <end position="32"/>
    </location>
</feature>
<dbReference type="Proteomes" id="UP001420932">
    <property type="component" value="Unassembled WGS sequence"/>
</dbReference>
<reference evidence="2 3" key="1">
    <citation type="submission" date="2024-01" db="EMBL/GenBank/DDBJ databases">
        <title>Genome assemblies of Stephania.</title>
        <authorList>
            <person name="Yang L."/>
        </authorList>
    </citation>
    <scope>NUCLEOTIDE SEQUENCE [LARGE SCALE GENOMIC DNA]</scope>
    <source>
        <strain evidence="2">YNDBR</strain>
        <tissue evidence="2">Leaf</tissue>
    </source>
</reference>
<gene>
    <name evidence="2" type="ORF">Syun_028065</name>
</gene>
<keyword evidence="3" id="KW-1185">Reference proteome</keyword>
<protein>
    <submittedName>
        <fullName evidence="2">Uncharacterized protein</fullName>
    </submittedName>
</protein>
<feature type="region of interest" description="Disordered" evidence="1">
    <location>
        <begin position="1"/>
        <end position="52"/>
    </location>
</feature>